<evidence type="ECO:0000313" key="3">
    <source>
        <dbReference type="Proteomes" id="UP000574317"/>
    </source>
</evidence>
<accession>A0A8H5MR33</accession>
<reference evidence="2 3" key="1">
    <citation type="submission" date="2020-05" db="EMBL/GenBank/DDBJ databases">
        <title>Identification and distribution of gene clusters putatively required for synthesis of sphingolipid metabolism inhibitors in phylogenetically diverse species of the filamentous fungus Fusarium.</title>
        <authorList>
            <person name="Kim H.-S."/>
            <person name="Busman M."/>
            <person name="Brown D.W."/>
            <person name="Divon H."/>
            <person name="Uhlig S."/>
            <person name="Proctor R.H."/>
        </authorList>
    </citation>
    <scope>NUCLEOTIDE SEQUENCE [LARGE SCALE GENOMIC DNA]</scope>
    <source>
        <strain evidence="2 3">NRRL 25196</strain>
    </source>
</reference>
<proteinExistence type="predicted"/>
<dbReference type="AlphaFoldDB" id="A0A8H5MR33"/>
<dbReference type="EMBL" id="JAAOAO010000535">
    <property type="protein sequence ID" value="KAF5537502.1"/>
    <property type="molecule type" value="Genomic_DNA"/>
</dbReference>
<feature type="region of interest" description="Disordered" evidence="1">
    <location>
        <begin position="60"/>
        <end position="93"/>
    </location>
</feature>
<dbReference type="Proteomes" id="UP000574317">
    <property type="component" value="Unassembled WGS sequence"/>
</dbReference>
<evidence type="ECO:0000313" key="2">
    <source>
        <dbReference type="EMBL" id="KAF5537502.1"/>
    </source>
</evidence>
<sequence>MFDRIRGAIICLTTSGDTEIRNKLDEVTFRRAEKLERREILDAMGARHLERLHERIREYDNTEKYLKDQHRKQKEERKKAAKAQAAQKKNSSESSLYGLFNMVPAGRRRLVSGQASIDPGNEIMTQREKDALVLTLRPLFEGS</sequence>
<gene>
    <name evidence="2" type="ORF">FNAPI_11391</name>
</gene>
<evidence type="ECO:0000256" key="1">
    <source>
        <dbReference type="SAM" id="MobiDB-lite"/>
    </source>
</evidence>
<name>A0A8H5MR33_9HYPO</name>
<organism evidence="2 3">
    <name type="scientific">Fusarium napiforme</name>
    <dbReference type="NCBI Taxonomy" id="42672"/>
    <lineage>
        <taxon>Eukaryota</taxon>
        <taxon>Fungi</taxon>
        <taxon>Dikarya</taxon>
        <taxon>Ascomycota</taxon>
        <taxon>Pezizomycotina</taxon>
        <taxon>Sordariomycetes</taxon>
        <taxon>Hypocreomycetidae</taxon>
        <taxon>Hypocreales</taxon>
        <taxon>Nectriaceae</taxon>
        <taxon>Fusarium</taxon>
        <taxon>Fusarium fujikuroi species complex</taxon>
    </lineage>
</organism>
<keyword evidence="3" id="KW-1185">Reference proteome</keyword>
<comment type="caution">
    <text evidence="2">The sequence shown here is derived from an EMBL/GenBank/DDBJ whole genome shotgun (WGS) entry which is preliminary data.</text>
</comment>
<protein>
    <submittedName>
        <fullName evidence="2">Uncharacterized protein</fullName>
    </submittedName>
</protein>
<feature type="compositionally biased region" description="Basic and acidic residues" evidence="1">
    <location>
        <begin position="60"/>
        <end position="78"/>
    </location>
</feature>